<protein>
    <submittedName>
        <fullName evidence="5">Dihydrodipicolinate synthase family protein</fullName>
    </submittedName>
</protein>
<dbReference type="Gene3D" id="3.20.20.70">
    <property type="entry name" value="Aldolase class I"/>
    <property type="match status" value="1"/>
</dbReference>
<dbReference type="Proteomes" id="UP000278398">
    <property type="component" value="Unassembled WGS sequence"/>
</dbReference>
<reference evidence="5 6" key="1">
    <citation type="submission" date="2018-12" db="EMBL/GenBank/DDBJ databases">
        <title>Mesorhizobium carbonis sp. nov., isolated from coal mine water.</title>
        <authorList>
            <person name="Xin W."/>
            <person name="Xu Z."/>
            <person name="Xiang F."/>
            <person name="Zhang J."/>
            <person name="Xi L."/>
            <person name="Liu J."/>
        </authorList>
    </citation>
    <scope>NUCLEOTIDE SEQUENCE [LARGE SCALE GENOMIC DNA]</scope>
    <source>
        <strain evidence="5 6">B2.3</strain>
    </source>
</reference>
<feature type="active site" description="Proton donor/acceptor" evidence="3">
    <location>
        <position position="140"/>
    </location>
</feature>
<evidence type="ECO:0000313" key="6">
    <source>
        <dbReference type="Proteomes" id="UP000278398"/>
    </source>
</evidence>
<dbReference type="PRINTS" id="PR00146">
    <property type="entry name" value="DHPICSNTHASE"/>
</dbReference>
<comment type="similarity">
    <text evidence="2">Belongs to the DapA family.</text>
</comment>
<name>A0A429Z2Y2_9HYPH</name>
<dbReference type="CDD" id="cd00408">
    <property type="entry name" value="DHDPS-like"/>
    <property type="match status" value="1"/>
</dbReference>
<organism evidence="5 6">
    <name type="scientific">Aquibium carbonis</name>
    <dbReference type="NCBI Taxonomy" id="2495581"/>
    <lineage>
        <taxon>Bacteria</taxon>
        <taxon>Pseudomonadati</taxon>
        <taxon>Pseudomonadota</taxon>
        <taxon>Alphaproteobacteria</taxon>
        <taxon>Hyphomicrobiales</taxon>
        <taxon>Phyllobacteriaceae</taxon>
        <taxon>Aquibium</taxon>
    </lineage>
</organism>
<dbReference type="GO" id="GO:0008840">
    <property type="term" value="F:4-hydroxy-tetrahydrodipicolinate synthase activity"/>
    <property type="evidence" value="ECO:0007669"/>
    <property type="project" value="TreeGrafter"/>
</dbReference>
<accession>A0A429Z2Y2</accession>
<sequence length="295" mass="31152">MPTTRLTGVIAAIPTPVTDAGEPDLGRFLHHAAWALDNGCDALNVLGTTGEANSFSAAQRKSVMTAAAERLDRARMMVGTGAPDLATTIELTRFAHARGFAAALILPPYYYKGVADDGLFAWFERVVEATADAPIPIYLYNFPQMTGLRFSPVLCARLRKTFPERIIGAKDSSGDLAYAAEIARIDGFDVFPSSETALAKADADGYAGCISATVSVTAPLVAKLWANRADADLLKAAGDARAAISSVPLIPAVKRMVARLHGDAAFERLLPPHLPLTTAQKEALAGVDLDAITTA</sequence>
<evidence type="ECO:0000256" key="2">
    <source>
        <dbReference type="PIRNR" id="PIRNR001365"/>
    </source>
</evidence>
<evidence type="ECO:0000256" key="3">
    <source>
        <dbReference type="PIRSR" id="PIRSR001365-1"/>
    </source>
</evidence>
<dbReference type="PANTHER" id="PTHR12128">
    <property type="entry name" value="DIHYDRODIPICOLINATE SYNTHASE"/>
    <property type="match status" value="1"/>
</dbReference>
<dbReference type="RefSeq" id="WP_126697918.1">
    <property type="nucleotide sequence ID" value="NZ_RWKW01000005.1"/>
</dbReference>
<dbReference type="PANTHER" id="PTHR12128:SF67">
    <property type="entry name" value="BLR3884 PROTEIN"/>
    <property type="match status" value="1"/>
</dbReference>
<dbReference type="SUPFAM" id="SSF51569">
    <property type="entry name" value="Aldolase"/>
    <property type="match status" value="1"/>
</dbReference>
<feature type="binding site" evidence="4">
    <location>
        <position position="210"/>
    </location>
    <ligand>
        <name>pyruvate</name>
        <dbReference type="ChEBI" id="CHEBI:15361"/>
    </ligand>
</feature>
<dbReference type="Pfam" id="PF00701">
    <property type="entry name" value="DHDPS"/>
    <property type="match status" value="1"/>
</dbReference>
<feature type="binding site" evidence="4">
    <location>
        <position position="49"/>
    </location>
    <ligand>
        <name>pyruvate</name>
        <dbReference type="ChEBI" id="CHEBI:15361"/>
    </ligand>
</feature>
<dbReference type="AlphaFoldDB" id="A0A429Z2Y2"/>
<evidence type="ECO:0000256" key="4">
    <source>
        <dbReference type="PIRSR" id="PIRSR001365-2"/>
    </source>
</evidence>
<dbReference type="EMBL" id="RWKW01000005">
    <property type="protein sequence ID" value="RST88063.1"/>
    <property type="molecule type" value="Genomic_DNA"/>
</dbReference>
<evidence type="ECO:0000256" key="1">
    <source>
        <dbReference type="ARBA" id="ARBA00023239"/>
    </source>
</evidence>
<proteinExistence type="inferred from homology"/>
<dbReference type="PIRSF" id="PIRSF001365">
    <property type="entry name" value="DHDPS"/>
    <property type="match status" value="1"/>
</dbReference>
<gene>
    <name evidence="5" type="ORF">EJC49_02710</name>
</gene>
<keyword evidence="6" id="KW-1185">Reference proteome</keyword>
<evidence type="ECO:0000313" key="5">
    <source>
        <dbReference type="EMBL" id="RST88063.1"/>
    </source>
</evidence>
<dbReference type="InterPro" id="IPR002220">
    <property type="entry name" value="DapA-like"/>
</dbReference>
<dbReference type="OrthoDB" id="7157803at2"/>
<comment type="caution">
    <text evidence="5">The sequence shown here is derived from an EMBL/GenBank/DDBJ whole genome shotgun (WGS) entry which is preliminary data.</text>
</comment>
<keyword evidence="1 2" id="KW-0456">Lyase</keyword>
<dbReference type="SMART" id="SM01130">
    <property type="entry name" value="DHDPS"/>
    <property type="match status" value="1"/>
</dbReference>
<feature type="active site" description="Schiff-base intermediate with substrate" evidence="3">
    <location>
        <position position="170"/>
    </location>
</feature>
<dbReference type="InterPro" id="IPR013785">
    <property type="entry name" value="Aldolase_TIM"/>
</dbReference>